<gene>
    <name evidence="1" type="ORF">PCOR1329_LOCUS53401</name>
</gene>
<evidence type="ECO:0000313" key="1">
    <source>
        <dbReference type="EMBL" id="CAK0866093.1"/>
    </source>
</evidence>
<evidence type="ECO:0000313" key="2">
    <source>
        <dbReference type="Proteomes" id="UP001189429"/>
    </source>
</evidence>
<accession>A0ABN9V104</accession>
<organism evidence="1 2">
    <name type="scientific">Prorocentrum cordatum</name>
    <dbReference type="NCBI Taxonomy" id="2364126"/>
    <lineage>
        <taxon>Eukaryota</taxon>
        <taxon>Sar</taxon>
        <taxon>Alveolata</taxon>
        <taxon>Dinophyceae</taxon>
        <taxon>Prorocentrales</taxon>
        <taxon>Prorocentraceae</taxon>
        <taxon>Prorocentrum</taxon>
    </lineage>
</organism>
<keyword evidence="2" id="KW-1185">Reference proteome</keyword>
<protein>
    <submittedName>
        <fullName evidence="1">Uncharacterized protein</fullName>
    </submittedName>
</protein>
<reference evidence="1" key="1">
    <citation type="submission" date="2023-10" db="EMBL/GenBank/DDBJ databases">
        <authorList>
            <person name="Chen Y."/>
            <person name="Shah S."/>
            <person name="Dougan E. K."/>
            <person name="Thang M."/>
            <person name="Chan C."/>
        </authorList>
    </citation>
    <scope>NUCLEOTIDE SEQUENCE [LARGE SCALE GENOMIC DNA]</scope>
</reference>
<name>A0ABN9V104_9DINO</name>
<dbReference type="EMBL" id="CAUYUJ010016507">
    <property type="protein sequence ID" value="CAK0866093.1"/>
    <property type="molecule type" value="Genomic_DNA"/>
</dbReference>
<comment type="caution">
    <text evidence="1">The sequence shown here is derived from an EMBL/GenBank/DDBJ whole genome shotgun (WGS) entry which is preliminary data.</text>
</comment>
<dbReference type="Proteomes" id="UP001189429">
    <property type="component" value="Unassembled WGS sequence"/>
</dbReference>
<sequence length="438" mass="45548">MGQHAVFTILVTPSVTSSRSARAAPRCTPAYPTGGGRPVTAAPANEGGEAAVGCPAPRAFACGAAGNGGQRVGVRVRPLVRLWDGRDAVGHLLAGALLLADRRWERVVTHGALGEYGHPWGTQVTASKARAEAIAAYASQRHILHLYSEWSSLAVPVEQFDVPRAGACCARGAGSIPYYGATCAAGAQGHAHAAGLALAWESHAYSLQDDQDLARELARTVDVDLYGLPLLRRFLYGPAAVAAAPAQAVHACSLGTAAALAWAALAPNGSRVTVLPLAATAGRLLEDATILPLQGSRLASRVAIFDGHRAADLAGCDCLLGRAEPLLEMLQHEEARRARRSWRLAVHGDLGGGVLGPGGGGAAAGGRAVEARLRRVLRGGGWRVSSPGGCETEQRLRAQLGMEHRVFFERLAAAQRGGGRALRVPAGGGARRRRGLTW</sequence>
<proteinExistence type="predicted"/>